<feature type="transmembrane region" description="Helical" evidence="8">
    <location>
        <begin position="120"/>
        <end position="140"/>
    </location>
</feature>
<evidence type="ECO:0000256" key="6">
    <source>
        <dbReference type="ARBA" id="ARBA00023136"/>
    </source>
</evidence>
<dbReference type="EMBL" id="JACCCZ010000001">
    <property type="protein sequence ID" value="NYG01606.1"/>
    <property type="molecule type" value="Genomic_DNA"/>
</dbReference>
<keyword evidence="11" id="KW-1185">Reference proteome</keyword>
<dbReference type="PANTHER" id="PTHR42718">
    <property type="entry name" value="MAJOR FACILITATOR SUPERFAMILY MULTIDRUG TRANSPORTER MFSC"/>
    <property type="match status" value="1"/>
</dbReference>
<feature type="transmembrane region" description="Helical" evidence="8">
    <location>
        <begin position="180"/>
        <end position="201"/>
    </location>
</feature>
<feature type="transmembrane region" description="Helical" evidence="8">
    <location>
        <begin position="64"/>
        <end position="83"/>
    </location>
</feature>
<sequence>MFRARRPHQQPESTHPEGSAPVPPRPGVAIAVLASCGLLVSLVQTMVVPLLPRFPELLDVSGSTASWLITANLVAGAVSAPVLGRLGDMFGKRRMLLVALGLVGVGSLLGALAPGIGLLLVARVLQGAAFGVIALGMSLMRDVLPADRVGSGVGLMSSSLGFGGAIGLPITGVVAQFASWRWLFAGAAVLGVVQILLVRWLVTESRLRTGGRFDVPGALGVGGALVCLLLAISKGNDWGWASPTVLGLFAGTVVLVAVTVRYELRVAAPLVDLRVSARPAVLLTNLASVLVGFAMFAGFVLATQILQAPVTTGYGFGLSLVVAGLVLLPMGGSMVVFSSASARLSRLRGPRTTLVIGTLLLGAGNFAFAAMPSTVPLLMAASTVAAVGAALAYSAIPLTIMRAVPESETAAANSLNTLARQLGTSSCTAVVAAVTATYVLGDGGPPSATAYTISFVAAGAAGLLATVLVLLTPAPAAETAPAPAPATAHG</sequence>
<evidence type="ECO:0000256" key="8">
    <source>
        <dbReference type="SAM" id="Phobius"/>
    </source>
</evidence>
<organism evidence="10 11">
    <name type="scientific">Pseudonocardia alni</name>
    <name type="common">Amycolata alni</name>
    <dbReference type="NCBI Taxonomy" id="33907"/>
    <lineage>
        <taxon>Bacteria</taxon>
        <taxon>Bacillati</taxon>
        <taxon>Actinomycetota</taxon>
        <taxon>Actinomycetes</taxon>
        <taxon>Pseudonocardiales</taxon>
        <taxon>Pseudonocardiaceae</taxon>
        <taxon>Pseudonocardia</taxon>
    </lineage>
</organism>
<dbReference type="GO" id="GO:0005886">
    <property type="term" value="C:plasma membrane"/>
    <property type="evidence" value="ECO:0007669"/>
    <property type="project" value="UniProtKB-SubCell"/>
</dbReference>
<evidence type="ECO:0000313" key="10">
    <source>
        <dbReference type="EMBL" id="NYG01606.1"/>
    </source>
</evidence>
<dbReference type="GO" id="GO:0022857">
    <property type="term" value="F:transmembrane transporter activity"/>
    <property type="evidence" value="ECO:0007669"/>
    <property type="project" value="InterPro"/>
</dbReference>
<feature type="transmembrane region" description="Helical" evidence="8">
    <location>
        <begin position="280"/>
        <end position="302"/>
    </location>
</feature>
<dbReference type="GeneID" id="98051670"/>
<comment type="caution">
    <text evidence="10">The sequence shown here is derived from an EMBL/GenBank/DDBJ whole genome shotgun (WGS) entry which is preliminary data.</text>
</comment>
<feature type="transmembrane region" description="Helical" evidence="8">
    <location>
        <begin position="352"/>
        <end position="371"/>
    </location>
</feature>
<feature type="transmembrane region" description="Helical" evidence="8">
    <location>
        <begin position="453"/>
        <end position="471"/>
    </location>
</feature>
<dbReference type="InterPro" id="IPR020846">
    <property type="entry name" value="MFS_dom"/>
</dbReference>
<name>A0A852W6P8_PSEA5</name>
<evidence type="ECO:0000313" key="11">
    <source>
        <dbReference type="Proteomes" id="UP000549695"/>
    </source>
</evidence>
<dbReference type="PROSITE" id="PS50850">
    <property type="entry name" value="MFS"/>
    <property type="match status" value="1"/>
</dbReference>
<dbReference type="Gene3D" id="1.20.1250.20">
    <property type="entry name" value="MFS general substrate transporter like domains"/>
    <property type="match status" value="1"/>
</dbReference>
<dbReference type="PANTHER" id="PTHR42718:SF46">
    <property type="entry name" value="BLR6921 PROTEIN"/>
    <property type="match status" value="1"/>
</dbReference>
<dbReference type="SUPFAM" id="SSF103473">
    <property type="entry name" value="MFS general substrate transporter"/>
    <property type="match status" value="1"/>
</dbReference>
<keyword evidence="2" id="KW-0813">Transport</keyword>
<feature type="transmembrane region" description="Helical" evidence="8">
    <location>
        <begin position="238"/>
        <end position="260"/>
    </location>
</feature>
<evidence type="ECO:0000256" key="2">
    <source>
        <dbReference type="ARBA" id="ARBA00022448"/>
    </source>
</evidence>
<feature type="transmembrane region" description="Helical" evidence="8">
    <location>
        <begin position="95"/>
        <end position="114"/>
    </location>
</feature>
<reference evidence="10 11" key="1">
    <citation type="submission" date="2020-07" db="EMBL/GenBank/DDBJ databases">
        <title>Sequencing the genomes of 1000 actinobacteria strains.</title>
        <authorList>
            <person name="Klenk H.-P."/>
        </authorList>
    </citation>
    <scope>NUCLEOTIDE SEQUENCE [LARGE SCALE GENOMIC DNA]</scope>
    <source>
        <strain evidence="10 11">DSM 44749</strain>
    </source>
</reference>
<feature type="transmembrane region" description="Helical" evidence="8">
    <location>
        <begin position="422"/>
        <end position="441"/>
    </location>
</feature>
<evidence type="ECO:0000256" key="5">
    <source>
        <dbReference type="ARBA" id="ARBA00022989"/>
    </source>
</evidence>
<feature type="transmembrane region" description="Helical" evidence="8">
    <location>
        <begin position="213"/>
        <end position="232"/>
    </location>
</feature>
<evidence type="ECO:0000256" key="4">
    <source>
        <dbReference type="ARBA" id="ARBA00022692"/>
    </source>
</evidence>
<dbReference type="InterPro" id="IPR011701">
    <property type="entry name" value="MFS"/>
</dbReference>
<feature type="transmembrane region" description="Helical" evidence="8">
    <location>
        <begin position="28"/>
        <end position="52"/>
    </location>
</feature>
<keyword evidence="5 8" id="KW-1133">Transmembrane helix</keyword>
<dbReference type="InterPro" id="IPR036259">
    <property type="entry name" value="MFS_trans_sf"/>
</dbReference>
<evidence type="ECO:0000259" key="9">
    <source>
        <dbReference type="PROSITE" id="PS50850"/>
    </source>
</evidence>
<keyword evidence="4 8" id="KW-0812">Transmembrane</keyword>
<gene>
    <name evidence="10" type="ORF">HDA37_001891</name>
</gene>
<dbReference type="Gene3D" id="1.20.1720.10">
    <property type="entry name" value="Multidrug resistance protein D"/>
    <property type="match status" value="1"/>
</dbReference>
<feature type="transmembrane region" description="Helical" evidence="8">
    <location>
        <begin position="314"/>
        <end position="340"/>
    </location>
</feature>
<comment type="subcellular location">
    <subcellularLocation>
        <location evidence="1">Cell membrane</location>
        <topology evidence="1">Multi-pass membrane protein</topology>
    </subcellularLocation>
</comment>
<dbReference type="Pfam" id="PF07690">
    <property type="entry name" value="MFS_1"/>
    <property type="match status" value="1"/>
</dbReference>
<keyword evidence="6 8" id="KW-0472">Membrane</keyword>
<accession>A0A852W6P8</accession>
<keyword evidence="3" id="KW-1003">Cell membrane</keyword>
<dbReference type="RefSeq" id="WP_312888497.1">
    <property type="nucleotide sequence ID" value="NZ_BAAAJZ010000015.1"/>
</dbReference>
<protein>
    <submittedName>
        <fullName evidence="10">MFS family arabinose efflux permease</fullName>
    </submittedName>
</protein>
<evidence type="ECO:0000256" key="7">
    <source>
        <dbReference type="SAM" id="MobiDB-lite"/>
    </source>
</evidence>
<dbReference type="Proteomes" id="UP000549695">
    <property type="component" value="Unassembled WGS sequence"/>
</dbReference>
<feature type="region of interest" description="Disordered" evidence="7">
    <location>
        <begin position="1"/>
        <end position="23"/>
    </location>
</feature>
<proteinExistence type="predicted"/>
<feature type="transmembrane region" description="Helical" evidence="8">
    <location>
        <begin position="377"/>
        <end position="401"/>
    </location>
</feature>
<feature type="transmembrane region" description="Helical" evidence="8">
    <location>
        <begin position="152"/>
        <end position="174"/>
    </location>
</feature>
<dbReference type="AlphaFoldDB" id="A0A852W6P8"/>
<evidence type="ECO:0000256" key="1">
    <source>
        <dbReference type="ARBA" id="ARBA00004651"/>
    </source>
</evidence>
<evidence type="ECO:0000256" key="3">
    <source>
        <dbReference type="ARBA" id="ARBA00022475"/>
    </source>
</evidence>
<dbReference type="CDD" id="cd17504">
    <property type="entry name" value="MFS_MMR_MDR_like"/>
    <property type="match status" value="1"/>
</dbReference>
<feature type="domain" description="Major facilitator superfamily (MFS) profile" evidence="9">
    <location>
        <begin position="29"/>
        <end position="477"/>
    </location>
</feature>